<dbReference type="InterPro" id="IPR011990">
    <property type="entry name" value="TPR-like_helical_dom_sf"/>
</dbReference>
<feature type="signal peptide" evidence="1">
    <location>
        <begin position="1"/>
        <end position="21"/>
    </location>
</feature>
<reference evidence="2 3" key="1">
    <citation type="submission" date="2018-08" db="EMBL/GenBank/DDBJ databases">
        <title>Lysobacter sp. zong2l5, whole genome shotgun sequence.</title>
        <authorList>
            <person name="Zhang X."/>
            <person name="Feng G."/>
            <person name="Zhu H."/>
        </authorList>
    </citation>
    <scope>NUCLEOTIDE SEQUENCE [LARGE SCALE GENOMIC DNA]</scope>
    <source>
        <strain evidence="3">zong2l5</strain>
    </source>
</reference>
<dbReference type="RefSeq" id="WP_115859323.1">
    <property type="nucleotide sequence ID" value="NZ_QTSU01000002.1"/>
</dbReference>
<dbReference type="Proteomes" id="UP000264492">
    <property type="component" value="Unassembled WGS sequence"/>
</dbReference>
<evidence type="ECO:0000313" key="3">
    <source>
        <dbReference type="Proteomes" id="UP000264492"/>
    </source>
</evidence>
<protein>
    <recommendedName>
        <fullName evidence="4">Tetratricopeptide repeat protein</fullName>
    </recommendedName>
</protein>
<evidence type="ECO:0000313" key="2">
    <source>
        <dbReference type="EMBL" id="RDZ26945.1"/>
    </source>
</evidence>
<keyword evidence="3" id="KW-1185">Reference proteome</keyword>
<accession>A0A371JZ39</accession>
<dbReference type="Pfam" id="PF13428">
    <property type="entry name" value="TPR_14"/>
    <property type="match status" value="1"/>
</dbReference>
<evidence type="ECO:0000256" key="1">
    <source>
        <dbReference type="SAM" id="SignalP"/>
    </source>
</evidence>
<comment type="caution">
    <text evidence="2">The sequence shown here is derived from an EMBL/GenBank/DDBJ whole genome shotgun (WGS) entry which is preliminary data.</text>
</comment>
<proteinExistence type="predicted"/>
<dbReference type="EMBL" id="QTSU01000002">
    <property type="protein sequence ID" value="RDZ26945.1"/>
    <property type="molecule type" value="Genomic_DNA"/>
</dbReference>
<dbReference type="SUPFAM" id="SSF48452">
    <property type="entry name" value="TPR-like"/>
    <property type="match status" value="1"/>
</dbReference>
<gene>
    <name evidence="2" type="ORF">DX914_11765</name>
</gene>
<sequence length="189" mass="20374">MKFRWALPLSLAVVCAACVSAPPAPEPAYDAETAVKAIRQSAAATRELDVQPLRDNRVEDLRQSASALEKQGKYAEAAATLDQALAINAGDPALLQERAETALLLRKLDDAERYAKQAFDGGSKVGPLCRRHWSTIAAVRQHRLDVLKTTPVYKEELPAASANISRIGKDVAAARAQVEACTVSAPPRY</sequence>
<dbReference type="Gene3D" id="1.25.40.10">
    <property type="entry name" value="Tetratricopeptide repeat domain"/>
    <property type="match status" value="1"/>
</dbReference>
<name>A0A371JZ39_9GAMM</name>
<keyword evidence="1" id="KW-0732">Signal</keyword>
<feature type="chain" id="PRO_5016770605" description="Tetratricopeptide repeat protein" evidence="1">
    <location>
        <begin position="22"/>
        <end position="189"/>
    </location>
</feature>
<organism evidence="2 3">
    <name type="scientific">Lysobacter silvisoli</name>
    <dbReference type="NCBI Taxonomy" id="2293254"/>
    <lineage>
        <taxon>Bacteria</taxon>
        <taxon>Pseudomonadati</taxon>
        <taxon>Pseudomonadota</taxon>
        <taxon>Gammaproteobacteria</taxon>
        <taxon>Lysobacterales</taxon>
        <taxon>Lysobacteraceae</taxon>
        <taxon>Lysobacter</taxon>
    </lineage>
</organism>
<dbReference type="AlphaFoldDB" id="A0A371JZ39"/>
<evidence type="ECO:0008006" key="4">
    <source>
        <dbReference type="Google" id="ProtNLM"/>
    </source>
</evidence>